<sequence>MEPTTISNCLKKGKFVVPVEGVQDEDMEESDDPLNKVPLPVNMGKEDLVGVVAVVEDLLTFRELTNEELLSAAAAARPEKQACVDETHHNQEDAQESEDDFDEVPPPTNSEVLKAWITLRHISQLEGLGDRVYRSPWDIESHLQNKIVTEKKQCKLTEFFNPK</sequence>
<name>A0A444UTZ7_ACIRT</name>
<dbReference type="Proteomes" id="UP000289886">
    <property type="component" value="Unassembled WGS sequence"/>
</dbReference>
<accession>A0A444UTZ7</accession>
<reference evidence="2 3" key="1">
    <citation type="submission" date="2019-01" db="EMBL/GenBank/DDBJ databases">
        <title>Draft Genome and Complete Hox-Cluster Characterization of the Sterlet Sturgeon (Acipenser ruthenus).</title>
        <authorList>
            <person name="Wei Q."/>
        </authorList>
    </citation>
    <scope>NUCLEOTIDE SEQUENCE [LARGE SCALE GENOMIC DNA]</scope>
    <source>
        <strain evidence="2">WHYD16114868_AA</strain>
        <tissue evidence="2">Blood</tissue>
    </source>
</reference>
<gene>
    <name evidence="2" type="ORF">EOD39_20977</name>
</gene>
<evidence type="ECO:0000313" key="3">
    <source>
        <dbReference type="Proteomes" id="UP000289886"/>
    </source>
</evidence>
<dbReference type="EMBL" id="SCEB01008143">
    <property type="protein sequence ID" value="RXM91633.1"/>
    <property type="molecule type" value="Genomic_DNA"/>
</dbReference>
<protein>
    <submittedName>
        <fullName evidence="2">Uncharacterized protein</fullName>
    </submittedName>
</protein>
<feature type="compositionally biased region" description="Basic and acidic residues" evidence="1">
    <location>
        <begin position="77"/>
        <end position="92"/>
    </location>
</feature>
<feature type="compositionally biased region" description="Acidic residues" evidence="1">
    <location>
        <begin position="93"/>
        <end position="103"/>
    </location>
</feature>
<comment type="caution">
    <text evidence="2">The sequence shown here is derived from an EMBL/GenBank/DDBJ whole genome shotgun (WGS) entry which is preliminary data.</text>
</comment>
<evidence type="ECO:0000256" key="1">
    <source>
        <dbReference type="SAM" id="MobiDB-lite"/>
    </source>
</evidence>
<evidence type="ECO:0000313" key="2">
    <source>
        <dbReference type="EMBL" id="RXM91633.1"/>
    </source>
</evidence>
<feature type="region of interest" description="Disordered" evidence="1">
    <location>
        <begin position="77"/>
        <end position="108"/>
    </location>
</feature>
<dbReference type="AlphaFoldDB" id="A0A444UTZ7"/>
<proteinExistence type="predicted"/>
<keyword evidence="3" id="KW-1185">Reference proteome</keyword>
<organism evidence="2 3">
    <name type="scientific">Acipenser ruthenus</name>
    <name type="common">Sterlet sturgeon</name>
    <dbReference type="NCBI Taxonomy" id="7906"/>
    <lineage>
        <taxon>Eukaryota</taxon>
        <taxon>Metazoa</taxon>
        <taxon>Chordata</taxon>
        <taxon>Craniata</taxon>
        <taxon>Vertebrata</taxon>
        <taxon>Euteleostomi</taxon>
        <taxon>Actinopterygii</taxon>
        <taxon>Chondrostei</taxon>
        <taxon>Acipenseriformes</taxon>
        <taxon>Acipenseridae</taxon>
        <taxon>Acipenser</taxon>
    </lineage>
</organism>